<proteinExistence type="predicted"/>
<feature type="compositionally biased region" description="Polar residues" evidence="1">
    <location>
        <begin position="109"/>
        <end position="121"/>
    </location>
</feature>
<reference evidence="2" key="1">
    <citation type="submission" date="2023-10" db="EMBL/GenBank/DDBJ databases">
        <authorList>
            <person name="Chen Y."/>
            <person name="Shah S."/>
            <person name="Dougan E. K."/>
            <person name="Thang M."/>
            <person name="Chan C."/>
        </authorList>
    </citation>
    <scope>NUCLEOTIDE SEQUENCE [LARGE SCALE GENOMIC DNA]</scope>
</reference>
<sequence>MEALGFSRPSPSAAPDDLQETWDPPHTHAGLRRQKTSEDDSHRDKPAQGLDAHAMRENSARAPDARARSCPCPPPALMIRERLDARRLRDSSSPGQLWFGPPRGLDQELSFTTPSPHDSGL</sequence>
<feature type="compositionally biased region" description="Basic and acidic residues" evidence="1">
    <location>
        <begin position="79"/>
        <end position="90"/>
    </location>
</feature>
<gene>
    <name evidence="2" type="ORF">PCOR1329_LOCUS44167</name>
</gene>
<evidence type="ECO:0000313" key="3">
    <source>
        <dbReference type="Proteomes" id="UP001189429"/>
    </source>
</evidence>
<dbReference type="Proteomes" id="UP001189429">
    <property type="component" value="Unassembled WGS sequence"/>
</dbReference>
<dbReference type="EMBL" id="CAUYUJ010015305">
    <property type="protein sequence ID" value="CAK0852331.1"/>
    <property type="molecule type" value="Genomic_DNA"/>
</dbReference>
<organism evidence="2 3">
    <name type="scientific">Prorocentrum cordatum</name>
    <dbReference type="NCBI Taxonomy" id="2364126"/>
    <lineage>
        <taxon>Eukaryota</taxon>
        <taxon>Sar</taxon>
        <taxon>Alveolata</taxon>
        <taxon>Dinophyceae</taxon>
        <taxon>Prorocentrales</taxon>
        <taxon>Prorocentraceae</taxon>
        <taxon>Prorocentrum</taxon>
    </lineage>
</organism>
<accession>A0ABN9U3W8</accession>
<evidence type="ECO:0000313" key="2">
    <source>
        <dbReference type="EMBL" id="CAK0852331.1"/>
    </source>
</evidence>
<keyword evidence="3" id="KW-1185">Reference proteome</keyword>
<protein>
    <submittedName>
        <fullName evidence="2">Uncharacterized protein</fullName>
    </submittedName>
</protein>
<feature type="region of interest" description="Disordered" evidence="1">
    <location>
        <begin position="1"/>
        <end position="121"/>
    </location>
</feature>
<feature type="compositionally biased region" description="Basic and acidic residues" evidence="1">
    <location>
        <begin position="53"/>
        <end position="67"/>
    </location>
</feature>
<evidence type="ECO:0000256" key="1">
    <source>
        <dbReference type="SAM" id="MobiDB-lite"/>
    </source>
</evidence>
<comment type="caution">
    <text evidence="2">The sequence shown here is derived from an EMBL/GenBank/DDBJ whole genome shotgun (WGS) entry which is preliminary data.</text>
</comment>
<name>A0ABN9U3W8_9DINO</name>
<feature type="compositionally biased region" description="Basic and acidic residues" evidence="1">
    <location>
        <begin position="35"/>
        <end position="46"/>
    </location>
</feature>